<dbReference type="PANTHER" id="PTHR30213">
    <property type="entry name" value="INNER MEMBRANE PROTEIN YHJD"/>
    <property type="match status" value="1"/>
</dbReference>
<feature type="transmembrane region" description="Helical" evidence="6">
    <location>
        <begin position="210"/>
        <end position="229"/>
    </location>
</feature>
<name>A0A4R5NAQ4_9LACO</name>
<evidence type="ECO:0008006" key="9">
    <source>
        <dbReference type="Google" id="ProtNLM"/>
    </source>
</evidence>
<dbReference type="STRING" id="907931.GCA_000165675_00314"/>
<reference evidence="7 8" key="1">
    <citation type="journal article" date="2019" name="Appl. Microbiol. Biotechnol.">
        <title>Uncovering carbohydrate metabolism through a genotype-phenotype association study of 56 lactic acid bacteria genomes.</title>
        <authorList>
            <person name="Buron-Moles G."/>
            <person name="Chailyan A."/>
            <person name="Dolejs I."/>
            <person name="Forster J."/>
            <person name="Miks M.H."/>
        </authorList>
    </citation>
    <scope>NUCLEOTIDE SEQUENCE [LARGE SCALE GENOMIC DNA]</scope>
    <source>
        <strain evidence="7 8">ATCC 700006</strain>
    </source>
</reference>
<evidence type="ECO:0000256" key="4">
    <source>
        <dbReference type="ARBA" id="ARBA00022989"/>
    </source>
</evidence>
<keyword evidence="4 6" id="KW-1133">Transmembrane helix</keyword>
<dbReference type="Proteomes" id="UP000295681">
    <property type="component" value="Unassembled WGS sequence"/>
</dbReference>
<gene>
    <name evidence="7" type="ORF">C5L23_001058</name>
</gene>
<dbReference type="RefSeq" id="WP_010008825.1">
    <property type="nucleotide sequence ID" value="NZ_JAGYGP010000001.1"/>
</dbReference>
<dbReference type="AlphaFoldDB" id="A0A4R5NAQ4"/>
<evidence type="ECO:0000256" key="2">
    <source>
        <dbReference type="ARBA" id="ARBA00022475"/>
    </source>
</evidence>
<organism evidence="7 8">
    <name type="scientific">Leuconostoc fallax</name>
    <dbReference type="NCBI Taxonomy" id="1251"/>
    <lineage>
        <taxon>Bacteria</taxon>
        <taxon>Bacillati</taxon>
        <taxon>Bacillota</taxon>
        <taxon>Bacilli</taxon>
        <taxon>Lactobacillales</taxon>
        <taxon>Lactobacillaceae</taxon>
        <taxon>Leuconostoc</taxon>
    </lineage>
</organism>
<evidence type="ECO:0000313" key="7">
    <source>
        <dbReference type="EMBL" id="TDG69596.1"/>
    </source>
</evidence>
<dbReference type="Pfam" id="PF03631">
    <property type="entry name" value="Virul_fac_BrkB"/>
    <property type="match status" value="1"/>
</dbReference>
<feature type="transmembrane region" description="Helical" evidence="6">
    <location>
        <begin position="249"/>
        <end position="273"/>
    </location>
</feature>
<feature type="transmembrane region" description="Helical" evidence="6">
    <location>
        <begin position="176"/>
        <end position="198"/>
    </location>
</feature>
<feature type="transmembrane region" description="Helical" evidence="6">
    <location>
        <begin position="137"/>
        <end position="156"/>
    </location>
</feature>
<evidence type="ECO:0000313" key="8">
    <source>
        <dbReference type="Proteomes" id="UP000295681"/>
    </source>
</evidence>
<evidence type="ECO:0000256" key="3">
    <source>
        <dbReference type="ARBA" id="ARBA00022692"/>
    </source>
</evidence>
<dbReference type="InterPro" id="IPR017039">
    <property type="entry name" value="Virul_fac_BrkB"/>
</dbReference>
<evidence type="ECO:0000256" key="6">
    <source>
        <dbReference type="SAM" id="Phobius"/>
    </source>
</evidence>
<dbReference type="PANTHER" id="PTHR30213:SF0">
    <property type="entry name" value="UPF0761 MEMBRANE PROTEIN YIHY"/>
    <property type="match status" value="1"/>
</dbReference>
<evidence type="ECO:0000256" key="5">
    <source>
        <dbReference type="ARBA" id="ARBA00023136"/>
    </source>
</evidence>
<accession>A0A4R5NAQ4</accession>
<comment type="subcellular location">
    <subcellularLocation>
        <location evidence="1">Cell membrane</location>
        <topology evidence="1">Multi-pass membrane protein</topology>
    </subcellularLocation>
</comment>
<feature type="transmembrane region" description="Helical" evidence="6">
    <location>
        <begin position="37"/>
        <end position="58"/>
    </location>
</feature>
<comment type="caution">
    <text evidence="7">The sequence shown here is derived from an EMBL/GenBank/DDBJ whole genome shotgun (WGS) entry which is preliminary data.</text>
</comment>
<sequence length="283" mass="32502">MLKKILQFWYRANERYKFDQLKVYWQRSQISYVGPTFAYYVLLTAFPILIGVAMMLSFTNIDNTVLIDNLRNILPPNISKILLPILTSILNNRSVSLFSITIILAIWSISRVIAIFRKAFNAIAGVEEKISSLLTRAFSFIWLLVIILLFGVFLIVGNVSVVVLQNFPAWSFADTILAQSQWIVSLGSWLMLVLLNFLLPTKEARTKLRYVLVGSFIEVGLLTLLNKGFTFYAKFALGRYDFYQSISSIIVVLIWLNLIASILVAGYVIIHWLSEFHWREKDV</sequence>
<keyword evidence="3 6" id="KW-0812">Transmembrane</keyword>
<dbReference type="PIRSF" id="PIRSF035875">
    <property type="entry name" value="RNase_BN"/>
    <property type="match status" value="1"/>
</dbReference>
<dbReference type="GO" id="GO:0005886">
    <property type="term" value="C:plasma membrane"/>
    <property type="evidence" value="ECO:0007669"/>
    <property type="project" value="UniProtKB-SubCell"/>
</dbReference>
<keyword evidence="2" id="KW-1003">Cell membrane</keyword>
<protein>
    <recommendedName>
        <fullName evidence="9">YihY/virulence factor BrkB family protein</fullName>
    </recommendedName>
</protein>
<feature type="transmembrane region" description="Helical" evidence="6">
    <location>
        <begin position="95"/>
        <end position="116"/>
    </location>
</feature>
<keyword evidence="8" id="KW-1185">Reference proteome</keyword>
<evidence type="ECO:0000256" key="1">
    <source>
        <dbReference type="ARBA" id="ARBA00004651"/>
    </source>
</evidence>
<proteinExistence type="predicted"/>
<keyword evidence="5 6" id="KW-0472">Membrane</keyword>
<dbReference type="EMBL" id="PUFI01000005">
    <property type="protein sequence ID" value="TDG69596.1"/>
    <property type="molecule type" value="Genomic_DNA"/>
</dbReference>